<dbReference type="EMBL" id="CP126975">
    <property type="protein sequence ID" value="WIM80350.1"/>
    <property type="molecule type" value="Genomic_DNA"/>
</dbReference>
<dbReference type="PANTHER" id="PTHR37828">
    <property type="entry name" value="GSR2449 PROTEIN"/>
    <property type="match status" value="1"/>
</dbReference>
<dbReference type="RefSeq" id="WP_285091061.1">
    <property type="nucleotide sequence ID" value="NZ_CP126975.1"/>
</dbReference>
<gene>
    <name evidence="3" type="ORF">QP018_03730</name>
</gene>
<sequence>MFLVQISLAPSDAVSALLDGHRAWLKQYAEEGNFLLFGPYDNHQGGLILAQADSEEALQSILAEDVFYHNGLADYQIIAFSAKFINIESLQVQIV</sequence>
<keyword evidence="4" id="KW-1185">Reference proteome</keyword>
<comment type="similarity">
    <text evidence="1">Belongs to the YciI family.</text>
</comment>
<proteinExistence type="inferred from homology"/>
<evidence type="ECO:0000313" key="3">
    <source>
        <dbReference type="EMBL" id="WIM80350.1"/>
    </source>
</evidence>
<name>A0AAX3XG23_9PAST</name>
<dbReference type="Pfam" id="PF03795">
    <property type="entry name" value="YCII"/>
    <property type="match status" value="1"/>
</dbReference>
<dbReference type="PANTHER" id="PTHR37828:SF1">
    <property type="entry name" value="YCII-RELATED DOMAIN-CONTAINING PROTEIN"/>
    <property type="match status" value="1"/>
</dbReference>
<dbReference type="InterPro" id="IPR005545">
    <property type="entry name" value="YCII"/>
</dbReference>
<evidence type="ECO:0000313" key="4">
    <source>
        <dbReference type="Proteomes" id="UP001226750"/>
    </source>
</evidence>
<dbReference type="SUPFAM" id="SSF54909">
    <property type="entry name" value="Dimeric alpha+beta barrel"/>
    <property type="match status" value="1"/>
</dbReference>
<accession>A0AAX3XG23</accession>
<dbReference type="Gene3D" id="3.30.70.1060">
    <property type="entry name" value="Dimeric alpha+beta barrel"/>
    <property type="match status" value="1"/>
</dbReference>
<dbReference type="Proteomes" id="UP001226750">
    <property type="component" value="Chromosome"/>
</dbReference>
<evidence type="ECO:0000256" key="1">
    <source>
        <dbReference type="ARBA" id="ARBA00007689"/>
    </source>
</evidence>
<reference evidence="3 4" key="1">
    <citation type="submission" date="2023-06" db="EMBL/GenBank/DDBJ databases">
        <title>Complete Genome Sequence of Gallibacterium anatis Strain BJF12, Isolated from a chicken with diarrhea.</title>
        <authorList>
            <person name="Guo F."/>
            <person name="Bu W."/>
            <person name="Xu F."/>
            <person name="Wen T."/>
        </authorList>
    </citation>
    <scope>NUCLEOTIDE SEQUENCE [LARGE SCALE GENOMIC DNA]</scope>
    <source>
        <strain evidence="3 4">BJF12</strain>
    </source>
</reference>
<evidence type="ECO:0000259" key="2">
    <source>
        <dbReference type="Pfam" id="PF03795"/>
    </source>
</evidence>
<dbReference type="InterPro" id="IPR011008">
    <property type="entry name" value="Dimeric_a/b-barrel"/>
</dbReference>
<dbReference type="AlphaFoldDB" id="A0AAX3XG23"/>
<organism evidence="3 4">
    <name type="scientific">Gallibacterium anatis</name>
    <dbReference type="NCBI Taxonomy" id="750"/>
    <lineage>
        <taxon>Bacteria</taxon>
        <taxon>Pseudomonadati</taxon>
        <taxon>Pseudomonadota</taxon>
        <taxon>Gammaproteobacteria</taxon>
        <taxon>Pasteurellales</taxon>
        <taxon>Pasteurellaceae</taxon>
        <taxon>Gallibacterium</taxon>
    </lineage>
</organism>
<feature type="domain" description="YCII-related" evidence="2">
    <location>
        <begin position="12"/>
        <end position="80"/>
    </location>
</feature>
<protein>
    <submittedName>
        <fullName evidence="3">YciI family protein</fullName>
    </submittedName>
</protein>